<dbReference type="InterPro" id="IPR011859">
    <property type="entry name" value="Dihydrodipicolinate_Rdtase_pln"/>
</dbReference>
<comment type="catalytic activity">
    <reaction evidence="10">
        <text>(S)-2,3,4,5-tetrahydrodipicolinate + NADP(+) + H2O = (2S,4S)-4-hydroxy-2,3,4,5-tetrahydrodipicolinate + NADPH + H(+)</text>
        <dbReference type="Rhea" id="RHEA:35331"/>
        <dbReference type="ChEBI" id="CHEBI:15377"/>
        <dbReference type="ChEBI" id="CHEBI:15378"/>
        <dbReference type="ChEBI" id="CHEBI:16845"/>
        <dbReference type="ChEBI" id="CHEBI:57783"/>
        <dbReference type="ChEBI" id="CHEBI:58349"/>
        <dbReference type="ChEBI" id="CHEBI:67139"/>
        <dbReference type="EC" id="1.17.1.8"/>
    </reaction>
</comment>
<evidence type="ECO:0000256" key="7">
    <source>
        <dbReference type="ARBA" id="ARBA00023154"/>
    </source>
</evidence>
<name>A0A1D2AG89_AUXPR</name>
<feature type="non-terminal residue" evidence="15">
    <location>
        <position position="1"/>
    </location>
</feature>
<evidence type="ECO:0000256" key="10">
    <source>
        <dbReference type="ARBA" id="ARBA00049080"/>
    </source>
</evidence>
<sequence>LAEVPFPRLRTAHFHQVIPPAVLRVVGARPMSAMHAVASRPSALSPLVPRTQRHAGARRSSVATQASQKPPIMVNSCSGKMGHAAAEAAVRAGLTLVPFSYGGPTESGRAVDVGGVQVTLVHPDEKLDVLHRVREEYPGTVMVDYTLPSVVNGNATFYSENSVPFVMGTTGGDRDKIMREATESGVYAVIAPNMGKQIVALQTMLELMAAQFPGCLSGYTLRVVESHQATKADASGTAIANIHSFQRMGLEFDLSNIELVREAAEQIGRMQVPEDALNGHAFHTYTVTSPDGSVTLEFKHNVVGRRVYAEGTVDAALFLASKIGEGAEKRLYNMVDVLSGGNMRS</sequence>
<feature type="domain" description="Dihydrodipicolinate reductase N-terminal" evidence="13">
    <location>
        <begin position="72"/>
        <end position="194"/>
    </location>
</feature>
<evidence type="ECO:0000313" key="15">
    <source>
        <dbReference type="EMBL" id="JAT78230.1"/>
    </source>
</evidence>
<gene>
    <name evidence="15" type="ORF">g.10762</name>
</gene>
<reference evidence="15" key="1">
    <citation type="submission" date="2015-08" db="EMBL/GenBank/DDBJ databases">
        <authorList>
            <person name="Babu N.S."/>
            <person name="Beckwith C.J."/>
            <person name="Beseler K.G."/>
            <person name="Brison A."/>
            <person name="Carone J.V."/>
            <person name="Caskin T.P."/>
            <person name="Diamond M."/>
            <person name="Durham M.E."/>
            <person name="Foxe J.M."/>
            <person name="Go M."/>
            <person name="Henderson B.A."/>
            <person name="Jones I.B."/>
            <person name="McGettigan J.A."/>
            <person name="Micheletti S.J."/>
            <person name="Nasrallah M.E."/>
            <person name="Ortiz D."/>
            <person name="Piller C.R."/>
            <person name="Privatt S.R."/>
            <person name="Schneider S.L."/>
            <person name="Sharp S."/>
            <person name="Smith T.C."/>
            <person name="Stanton J.D."/>
            <person name="Ullery H.E."/>
            <person name="Wilson R.J."/>
            <person name="Serrano M.G."/>
            <person name="Buck G."/>
            <person name="Lee V."/>
            <person name="Wang Y."/>
            <person name="Carvalho R."/>
            <person name="Voegtly L."/>
            <person name="Shi R."/>
            <person name="Duckworth R."/>
            <person name="Johnson A."/>
            <person name="Loviza R."/>
            <person name="Walstead R."/>
            <person name="Shah Z."/>
            <person name="Kiflezghi M."/>
            <person name="Wade K."/>
            <person name="Ball S.L."/>
            <person name="Bradley K.W."/>
            <person name="Asai D.J."/>
            <person name="Bowman C.A."/>
            <person name="Russell D.A."/>
            <person name="Pope W.H."/>
            <person name="Jacobs-Sera D."/>
            <person name="Hendrix R.W."/>
            <person name="Hatfull G.F."/>
        </authorList>
    </citation>
    <scope>NUCLEOTIDE SEQUENCE</scope>
</reference>
<dbReference type="GO" id="GO:0009570">
    <property type="term" value="C:chloroplast stroma"/>
    <property type="evidence" value="ECO:0007669"/>
    <property type="project" value="TreeGrafter"/>
</dbReference>
<proteinExistence type="inferred from homology"/>
<dbReference type="InterPro" id="IPR022663">
    <property type="entry name" value="DapB_C"/>
</dbReference>
<comment type="catalytic activity">
    <reaction evidence="11">
        <text>(S)-2,3,4,5-tetrahydrodipicolinate + NAD(+) + H2O = (2S,4S)-4-hydroxy-2,3,4,5-tetrahydrodipicolinate + NADH + H(+)</text>
        <dbReference type="Rhea" id="RHEA:35323"/>
        <dbReference type="ChEBI" id="CHEBI:15377"/>
        <dbReference type="ChEBI" id="CHEBI:15378"/>
        <dbReference type="ChEBI" id="CHEBI:16845"/>
        <dbReference type="ChEBI" id="CHEBI:57540"/>
        <dbReference type="ChEBI" id="CHEBI:57945"/>
        <dbReference type="ChEBI" id="CHEBI:67139"/>
        <dbReference type="EC" id="1.17.1.8"/>
    </reaction>
</comment>
<dbReference type="SUPFAM" id="SSF51735">
    <property type="entry name" value="NAD(P)-binding Rossmann-fold domains"/>
    <property type="match status" value="1"/>
</dbReference>
<dbReference type="EMBL" id="GDKF01000392">
    <property type="protein sequence ID" value="JAT78230.1"/>
    <property type="molecule type" value="Transcribed_RNA"/>
</dbReference>
<dbReference type="GO" id="GO:0070402">
    <property type="term" value="F:NADPH binding"/>
    <property type="evidence" value="ECO:0007669"/>
    <property type="project" value="InterPro"/>
</dbReference>
<evidence type="ECO:0000256" key="3">
    <source>
        <dbReference type="ARBA" id="ARBA00022857"/>
    </source>
</evidence>
<comment type="similarity">
    <text evidence="1">Belongs to the DapB family.</text>
</comment>
<keyword evidence="7" id="KW-0457">Lysine biosynthesis</keyword>
<keyword evidence="3" id="KW-0521">NADP</keyword>
<dbReference type="EC" id="1.17.1.8" evidence="9"/>
<evidence type="ECO:0000256" key="9">
    <source>
        <dbReference type="ARBA" id="ARBA00038983"/>
    </source>
</evidence>
<dbReference type="PANTHER" id="PTHR20836:SF0">
    <property type="entry name" value="4-HYDROXY-TETRAHYDRODIPICOLINATE REDUCTASE 1, CHLOROPLASTIC-RELATED"/>
    <property type="match status" value="1"/>
</dbReference>
<dbReference type="GO" id="GO:0019877">
    <property type="term" value="P:diaminopimelate biosynthetic process"/>
    <property type="evidence" value="ECO:0007669"/>
    <property type="project" value="UniProtKB-KW"/>
</dbReference>
<dbReference type="GO" id="GO:0009089">
    <property type="term" value="P:lysine biosynthetic process via diaminopimelate"/>
    <property type="evidence" value="ECO:0007669"/>
    <property type="project" value="InterPro"/>
</dbReference>
<dbReference type="InterPro" id="IPR000846">
    <property type="entry name" value="DapB_N"/>
</dbReference>
<dbReference type="AlphaFoldDB" id="A0A1D2AG89"/>
<evidence type="ECO:0000256" key="6">
    <source>
        <dbReference type="ARBA" id="ARBA00023027"/>
    </source>
</evidence>
<keyword evidence="6" id="KW-0520">NAD</keyword>
<evidence type="ECO:0000259" key="13">
    <source>
        <dbReference type="Pfam" id="PF01113"/>
    </source>
</evidence>
<dbReference type="NCBIfam" id="TIGR02130">
    <property type="entry name" value="dapB_plant"/>
    <property type="match status" value="1"/>
</dbReference>
<organism evidence="15">
    <name type="scientific">Auxenochlorella protothecoides</name>
    <name type="common">Green microalga</name>
    <name type="synonym">Chlorella protothecoides</name>
    <dbReference type="NCBI Taxonomy" id="3075"/>
    <lineage>
        <taxon>Eukaryota</taxon>
        <taxon>Viridiplantae</taxon>
        <taxon>Chlorophyta</taxon>
        <taxon>core chlorophytes</taxon>
        <taxon>Trebouxiophyceae</taxon>
        <taxon>Chlorellales</taxon>
        <taxon>Chlorellaceae</taxon>
        <taxon>Auxenochlorella</taxon>
    </lineage>
</organism>
<dbReference type="Pfam" id="PF05173">
    <property type="entry name" value="DapB_C"/>
    <property type="match status" value="1"/>
</dbReference>
<dbReference type="InterPro" id="IPR023940">
    <property type="entry name" value="DHDPR_bac"/>
</dbReference>
<feature type="domain" description="Dihydrodipicolinate reductase C-terminal" evidence="14">
    <location>
        <begin position="199"/>
        <end position="338"/>
    </location>
</feature>
<evidence type="ECO:0000259" key="14">
    <source>
        <dbReference type="Pfam" id="PF05173"/>
    </source>
</evidence>
<accession>A0A1D2AG89</accession>
<evidence type="ECO:0000256" key="4">
    <source>
        <dbReference type="ARBA" id="ARBA00022915"/>
    </source>
</evidence>
<evidence type="ECO:0000256" key="11">
    <source>
        <dbReference type="ARBA" id="ARBA00049396"/>
    </source>
</evidence>
<protein>
    <recommendedName>
        <fullName evidence="9">4-hydroxy-tetrahydrodipicolinate reductase</fullName>
        <ecNumber evidence="9">1.17.1.8</ecNumber>
    </recommendedName>
</protein>
<dbReference type="Gene3D" id="3.30.360.10">
    <property type="entry name" value="Dihydrodipicolinate Reductase, domain 2"/>
    <property type="match status" value="1"/>
</dbReference>
<dbReference type="PANTHER" id="PTHR20836">
    <property type="entry name" value="DIHYDRODIPICOLINATE REDUCTASE"/>
    <property type="match status" value="1"/>
</dbReference>
<comment type="pathway">
    <text evidence="8">Amino-acid biosynthesis; L-lysine biosynthesis via DAP pathway; (S)-tetrahydrodipicolinate from L-aspartate: step 4/4.</text>
</comment>
<keyword evidence="4" id="KW-0220">Diaminopimelate biosynthesis</keyword>
<evidence type="ECO:0000256" key="2">
    <source>
        <dbReference type="ARBA" id="ARBA00022605"/>
    </source>
</evidence>
<evidence type="ECO:0000256" key="8">
    <source>
        <dbReference type="ARBA" id="ARBA00037922"/>
    </source>
</evidence>
<dbReference type="InterPro" id="IPR036291">
    <property type="entry name" value="NAD(P)-bd_dom_sf"/>
</dbReference>
<keyword evidence="2" id="KW-0028">Amino-acid biosynthesis</keyword>
<dbReference type="GO" id="GO:0008839">
    <property type="term" value="F:4-hydroxy-tetrahydrodipicolinate reductase"/>
    <property type="evidence" value="ECO:0007669"/>
    <property type="project" value="UniProtKB-EC"/>
</dbReference>
<dbReference type="Pfam" id="PF01113">
    <property type="entry name" value="DapB_N"/>
    <property type="match status" value="1"/>
</dbReference>
<keyword evidence="5" id="KW-0560">Oxidoreductase</keyword>
<evidence type="ECO:0000256" key="5">
    <source>
        <dbReference type="ARBA" id="ARBA00023002"/>
    </source>
</evidence>
<dbReference type="Gene3D" id="3.40.50.720">
    <property type="entry name" value="NAD(P)-binding Rossmann-like Domain"/>
    <property type="match status" value="1"/>
</dbReference>
<dbReference type="FunFam" id="3.40.50.720:FF:000264">
    <property type="entry name" value="4-hydroxy-tetrahydrodipicolinate reductase 2 chloroplastic"/>
    <property type="match status" value="1"/>
</dbReference>
<evidence type="ECO:0000256" key="1">
    <source>
        <dbReference type="ARBA" id="ARBA00006642"/>
    </source>
</evidence>
<feature type="region of interest" description="Disordered" evidence="12">
    <location>
        <begin position="50"/>
        <end position="71"/>
    </location>
</feature>
<evidence type="ECO:0000256" key="12">
    <source>
        <dbReference type="SAM" id="MobiDB-lite"/>
    </source>
</evidence>